<sequence>MSWRKPLFGIALLCCLLLSACSSGEGHTAAPASAPTVQDAAEPAADEGQTLTVVAPSAENKVSPKNDAGKYKIQTKLTDFQLLSETQGIAWGLTRNELRLYLTEDNGRTWVNISPSANVQFPANPKYGKDIYFTDPMHGWIVRDPSGMSETIVLHTSDGGETWNISSIPQKNRVSALNFDSPLHGVMMTTEEASTGKELKVLYRTDDGGAVWNVAMQNTVYDPGKSGAGSPIPHLGYTVGLNFRDSLNGFVMVQELGEPKLYRTNDGGKKWTAGPSIFDREKLKPCVSYAAGNLEFFGASRQEGWIPIGCKLGESTKYNGYFTKDGGETWTFANFALQASEGLNQSLRPAFINASEGWALVGSTLYHTVDQGKAWSAMASDEALKEKLKQYPEVVKLQFSSPTVGWLLIGNNEQKSSRLLQTTDGGVTWRVL</sequence>
<dbReference type="Gene3D" id="2.130.10.10">
    <property type="entry name" value="YVTN repeat-like/Quinoprotein amine dehydrogenase"/>
    <property type="match status" value="1"/>
</dbReference>
<dbReference type="Gene3D" id="2.120.10.10">
    <property type="match status" value="1"/>
</dbReference>
<dbReference type="InterPro" id="IPR028203">
    <property type="entry name" value="PSII_CF48-like_dom"/>
</dbReference>
<dbReference type="SUPFAM" id="SSF110296">
    <property type="entry name" value="Oligoxyloglucan reducing end-specific cellobiohydrolase"/>
    <property type="match status" value="2"/>
</dbReference>
<organism evidence="5 6">
    <name type="scientific">Paenibacillus albilobatus</name>
    <dbReference type="NCBI Taxonomy" id="2716884"/>
    <lineage>
        <taxon>Bacteria</taxon>
        <taxon>Bacillati</taxon>
        <taxon>Bacillota</taxon>
        <taxon>Bacilli</taxon>
        <taxon>Bacillales</taxon>
        <taxon>Paenibacillaceae</taxon>
        <taxon>Paenibacillus</taxon>
    </lineage>
</organism>
<evidence type="ECO:0000256" key="1">
    <source>
        <dbReference type="ARBA" id="ARBA00022531"/>
    </source>
</evidence>
<dbReference type="RefSeq" id="WP_160044824.1">
    <property type="nucleotide sequence ID" value="NZ_BORQ01000002.1"/>
</dbReference>
<feature type="chain" id="PRO_5038401241" description="Photosynthesis system II assembly factor Ycf48/Hcf136-like domain-containing protein" evidence="3">
    <location>
        <begin position="25"/>
        <end position="432"/>
    </location>
</feature>
<evidence type="ECO:0000256" key="3">
    <source>
        <dbReference type="SAM" id="SignalP"/>
    </source>
</evidence>
<dbReference type="CDD" id="cd15482">
    <property type="entry name" value="Sialidase_non-viral"/>
    <property type="match status" value="1"/>
</dbReference>
<keyword evidence="6" id="KW-1185">Reference proteome</keyword>
<dbReference type="PROSITE" id="PS51257">
    <property type="entry name" value="PROKAR_LIPOPROTEIN"/>
    <property type="match status" value="1"/>
</dbReference>
<dbReference type="Proteomes" id="UP000679779">
    <property type="component" value="Unassembled WGS sequence"/>
</dbReference>
<comment type="caution">
    <text evidence="5">The sequence shown here is derived from an EMBL/GenBank/DDBJ whole genome shotgun (WGS) entry which is preliminary data.</text>
</comment>
<gene>
    <name evidence="5" type="ORF">J2TS6_23740</name>
</gene>
<name>A0A919XJ48_9BACL</name>
<evidence type="ECO:0000313" key="6">
    <source>
        <dbReference type="Proteomes" id="UP000679779"/>
    </source>
</evidence>
<dbReference type="PANTHER" id="PTHR47199:SF2">
    <property type="entry name" value="PHOTOSYSTEM II STABILITY_ASSEMBLY FACTOR HCF136, CHLOROPLASTIC"/>
    <property type="match status" value="1"/>
</dbReference>
<reference evidence="5" key="1">
    <citation type="submission" date="2021-03" db="EMBL/GenBank/DDBJ databases">
        <title>Antimicrobial resistance genes in bacteria isolated from Japanese honey, and their potential for conferring macrolide and lincosamide resistance in the American foulbrood pathogen Paenibacillus larvae.</title>
        <authorList>
            <person name="Okamoto M."/>
            <person name="Kumagai M."/>
            <person name="Kanamori H."/>
            <person name="Takamatsu D."/>
        </authorList>
    </citation>
    <scope>NUCLEOTIDE SEQUENCE</scope>
    <source>
        <strain evidence="5">J2TS6</strain>
    </source>
</reference>
<proteinExistence type="predicted"/>
<feature type="signal peptide" evidence="3">
    <location>
        <begin position="1"/>
        <end position="24"/>
    </location>
</feature>
<dbReference type="AlphaFoldDB" id="A0A919XJ48"/>
<dbReference type="PANTHER" id="PTHR47199">
    <property type="entry name" value="PHOTOSYSTEM II STABILITY/ASSEMBLY FACTOR HCF136, CHLOROPLASTIC"/>
    <property type="match status" value="1"/>
</dbReference>
<keyword evidence="2" id="KW-0604">Photosystem II</keyword>
<accession>A0A919XJ48</accession>
<dbReference type="EMBL" id="BORQ01000002">
    <property type="protein sequence ID" value="GIO31233.1"/>
    <property type="molecule type" value="Genomic_DNA"/>
</dbReference>
<keyword evidence="1" id="KW-0602">Photosynthesis</keyword>
<evidence type="ECO:0000259" key="4">
    <source>
        <dbReference type="Pfam" id="PF14870"/>
    </source>
</evidence>
<feature type="domain" description="Photosynthesis system II assembly factor Ycf48/Hcf136-like" evidence="4">
    <location>
        <begin position="127"/>
        <end position="273"/>
    </location>
</feature>
<dbReference type="GO" id="GO:0015979">
    <property type="term" value="P:photosynthesis"/>
    <property type="evidence" value="ECO:0007669"/>
    <property type="project" value="UniProtKB-KW"/>
</dbReference>
<dbReference type="GO" id="GO:0009523">
    <property type="term" value="C:photosystem II"/>
    <property type="evidence" value="ECO:0007669"/>
    <property type="project" value="UniProtKB-KW"/>
</dbReference>
<evidence type="ECO:0000256" key="2">
    <source>
        <dbReference type="ARBA" id="ARBA00023276"/>
    </source>
</evidence>
<evidence type="ECO:0000313" key="5">
    <source>
        <dbReference type="EMBL" id="GIO31233.1"/>
    </source>
</evidence>
<keyword evidence="3" id="KW-0732">Signal</keyword>
<protein>
    <recommendedName>
        <fullName evidence="4">Photosynthesis system II assembly factor Ycf48/Hcf136-like domain-containing protein</fullName>
    </recommendedName>
</protein>
<dbReference type="Pfam" id="PF14870">
    <property type="entry name" value="PSII_BNR"/>
    <property type="match status" value="1"/>
</dbReference>
<dbReference type="InterPro" id="IPR015943">
    <property type="entry name" value="WD40/YVTN_repeat-like_dom_sf"/>
</dbReference>